<dbReference type="EMBL" id="CAEKDK010000001">
    <property type="protein sequence ID" value="CAB4263008.1"/>
    <property type="molecule type" value="Genomic_DNA"/>
</dbReference>
<sequence>MINRSVVPDIVSYNSLIYGLCNMACKSGKWEETVRLFRNLIDCGALPNIVTFNSVLDALCKDGKTAETLKLVEKMLLKRCKA</sequence>
<accession>A0A6J5TK27</accession>
<dbReference type="InterPro" id="IPR011990">
    <property type="entry name" value="TPR-like_helical_dom_sf"/>
</dbReference>
<evidence type="ECO:0008006" key="6">
    <source>
        <dbReference type="Google" id="ProtNLM"/>
    </source>
</evidence>
<dbReference type="PANTHER" id="PTHR47941">
    <property type="entry name" value="PENTATRICOPEPTIDE REPEAT-CONTAINING PROTEIN 3, MITOCHONDRIAL"/>
    <property type="match status" value="1"/>
</dbReference>
<evidence type="ECO:0000313" key="5">
    <source>
        <dbReference type="Proteomes" id="UP000507222"/>
    </source>
</evidence>
<keyword evidence="2" id="KW-0677">Repeat</keyword>
<protein>
    <recommendedName>
        <fullName evidence="6">Pentatricopeptide repeat-containing protein</fullName>
    </recommendedName>
</protein>
<dbReference type="InterPro" id="IPR002885">
    <property type="entry name" value="PPR_rpt"/>
</dbReference>
<feature type="repeat" description="PPR" evidence="3">
    <location>
        <begin position="9"/>
        <end position="47"/>
    </location>
</feature>
<dbReference type="Gene3D" id="1.25.40.10">
    <property type="entry name" value="Tetratricopeptide repeat domain"/>
    <property type="match status" value="1"/>
</dbReference>
<dbReference type="Pfam" id="PF13041">
    <property type="entry name" value="PPR_2"/>
    <property type="match status" value="1"/>
</dbReference>
<dbReference type="NCBIfam" id="TIGR00756">
    <property type="entry name" value="PPR"/>
    <property type="match status" value="1"/>
</dbReference>
<dbReference type="PROSITE" id="PS51375">
    <property type="entry name" value="PPR"/>
    <property type="match status" value="2"/>
</dbReference>
<comment type="similarity">
    <text evidence="1">Belongs to the PPR family. P subfamily.</text>
</comment>
<evidence type="ECO:0000256" key="3">
    <source>
        <dbReference type="PROSITE-ProRule" id="PRU00708"/>
    </source>
</evidence>
<feature type="repeat" description="PPR" evidence="3">
    <location>
        <begin position="48"/>
        <end position="82"/>
    </location>
</feature>
<evidence type="ECO:0000256" key="2">
    <source>
        <dbReference type="ARBA" id="ARBA00022737"/>
    </source>
</evidence>
<evidence type="ECO:0000256" key="1">
    <source>
        <dbReference type="ARBA" id="ARBA00007626"/>
    </source>
</evidence>
<proteinExistence type="inferred from homology"/>
<evidence type="ECO:0000313" key="4">
    <source>
        <dbReference type="EMBL" id="CAB4263008.1"/>
    </source>
</evidence>
<organism evidence="4 5">
    <name type="scientific">Prunus armeniaca</name>
    <name type="common">Apricot</name>
    <name type="synonym">Armeniaca vulgaris</name>
    <dbReference type="NCBI Taxonomy" id="36596"/>
    <lineage>
        <taxon>Eukaryota</taxon>
        <taxon>Viridiplantae</taxon>
        <taxon>Streptophyta</taxon>
        <taxon>Embryophyta</taxon>
        <taxon>Tracheophyta</taxon>
        <taxon>Spermatophyta</taxon>
        <taxon>Magnoliopsida</taxon>
        <taxon>eudicotyledons</taxon>
        <taxon>Gunneridae</taxon>
        <taxon>Pentapetalae</taxon>
        <taxon>rosids</taxon>
        <taxon>fabids</taxon>
        <taxon>Rosales</taxon>
        <taxon>Rosaceae</taxon>
        <taxon>Amygdaloideae</taxon>
        <taxon>Amygdaleae</taxon>
        <taxon>Prunus</taxon>
    </lineage>
</organism>
<reference evidence="4 5" key="1">
    <citation type="submission" date="2020-05" db="EMBL/GenBank/DDBJ databases">
        <authorList>
            <person name="Campoy J."/>
            <person name="Schneeberger K."/>
            <person name="Spophaly S."/>
        </authorList>
    </citation>
    <scope>NUCLEOTIDE SEQUENCE [LARGE SCALE GENOMIC DNA]</scope>
    <source>
        <strain evidence="4">PruArmRojPasFocal</strain>
    </source>
</reference>
<gene>
    <name evidence="4" type="ORF">CURHAP_LOCUS2546</name>
</gene>
<name>A0A6J5TK27_PRUAR</name>
<dbReference type="Proteomes" id="UP000507222">
    <property type="component" value="Unassembled WGS sequence"/>
</dbReference>
<dbReference type="AlphaFoldDB" id="A0A6J5TK27"/>